<name>A0A5D3YAC2_9PROT</name>
<evidence type="ECO:0000256" key="1">
    <source>
        <dbReference type="SAM" id="Phobius"/>
    </source>
</evidence>
<organism evidence="3 4">
    <name type="scientific">Nitrosomonas communis</name>
    <dbReference type="NCBI Taxonomy" id="44574"/>
    <lineage>
        <taxon>Bacteria</taxon>
        <taxon>Pseudomonadati</taxon>
        <taxon>Pseudomonadota</taxon>
        <taxon>Betaproteobacteria</taxon>
        <taxon>Nitrosomonadales</taxon>
        <taxon>Nitrosomonadaceae</taxon>
        <taxon>Nitrosomonas</taxon>
    </lineage>
</organism>
<evidence type="ECO:0000259" key="2">
    <source>
        <dbReference type="Pfam" id="PF14397"/>
    </source>
</evidence>
<evidence type="ECO:0000313" key="3">
    <source>
        <dbReference type="EMBL" id="TYP78387.1"/>
    </source>
</evidence>
<keyword evidence="1" id="KW-0472">Membrane</keyword>
<dbReference type="Pfam" id="PF14397">
    <property type="entry name" value="ATPgrasp_ST"/>
    <property type="match status" value="1"/>
</dbReference>
<keyword evidence="1" id="KW-0812">Transmembrane</keyword>
<dbReference type="InterPro" id="IPR039523">
    <property type="entry name" value="RimK-rel_E_lig_ATP-grasp"/>
</dbReference>
<dbReference type="AlphaFoldDB" id="A0A5D3YAC2"/>
<feature type="transmembrane region" description="Helical" evidence="1">
    <location>
        <begin position="6"/>
        <end position="27"/>
    </location>
</feature>
<evidence type="ECO:0000313" key="4">
    <source>
        <dbReference type="Proteomes" id="UP000324176"/>
    </source>
</evidence>
<dbReference type="EMBL" id="VNHT01000074">
    <property type="protein sequence ID" value="TYP78387.1"/>
    <property type="molecule type" value="Genomic_DNA"/>
</dbReference>
<comment type="caution">
    <text evidence="3">The sequence shown here is derived from an EMBL/GenBank/DDBJ whole genome shotgun (WGS) entry which is preliminary data.</text>
</comment>
<keyword evidence="1" id="KW-1133">Transmembrane helix</keyword>
<feature type="domain" description="Alpha-L-glutamate ligase-related protein ATP-grasp" evidence="2">
    <location>
        <begin position="102"/>
        <end position="335"/>
    </location>
</feature>
<reference evidence="3 4" key="1">
    <citation type="submission" date="2019-07" db="EMBL/GenBank/DDBJ databases">
        <title>Active sludge and wastewater microbial communities from Klosterneuburg, Austria.</title>
        <authorList>
            <person name="Wagner M."/>
        </authorList>
    </citation>
    <scope>NUCLEOTIDE SEQUENCE [LARGE SCALE GENOMIC DNA]</scope>
    <source>
        <strain evidence="3 4">Nm2</strain>
    </source>
</reference>
<accession>A0A5D3YAC2</accession>
<proteinExistence type="predicted"/>
<dbReference type="Proteomes" id="UP000324176">
    <property type="component" value="Unassembled WGS sequence"/>
</dbReference>
<gene>
    <name evidence="3" type="ORF">BCL69_107413</name>
</gene>
<protein>
    <submittedName>
        <fullName evidence="3">Putative polysaccharide biosynthesis protein</fullName>
    </submittedName>
</protein>
<sequence length="338" mass="38524">MYAALLLVPFMILLLTIVFITLNGPFIKNRTGTGIIRQIYEQIRLATRYAILSPWYYIFELQDEDKREHTGEYLNRFEIKAGIYKLRKYNGGLPIPVEHTTACIKNKACLKVRCNDKGIATTPIFWNFKKGQIRKIDWQDEKLPEMDLFIKPLAGQGGGGTSRWDYLGSGRQYRGGDGMVAAGEQLIKYLRTASEHKTYLVQSLFINHREITNLADDTLATIRVMSCRNESDHYEVTDAVFRMARSSKTVVDNYHASGITANVDIQTGELGRGIRGAWLTVADGWYDRHPETNVPILHRRLPCWPEFIRFVQDAHGCLFSDQVVIGWEVAILDTGPFA</sequence>